<proteinExistence type="inferred from homology"/>
<evidence type="ECO:0000256" key="3">
    <source>
        <dbReference type="ARBA" id="ARBA00022946"/>
    </source>
</evidence>
<accession>A0ABR4NJL5</accession>
<reference evidence="8 9" key="1">
    <citation type="submission" date="2023-09" db="EMBL/GenBank/DDBJ databases">
        <title>Pangenome analysis of Batrachochytrium dendrobatidis and related Chytrids.</title>
        <authorList>
            <person name="Yacoub M.N."/>
            <person name="Stajich J.E."/>
            <person name="James T.Y."/>
        </authorList>
    </citation>
    <scope>NUCLEOTIDE SEQUENCE [LARGE SCALE GENOMIC DNA]</scope>
    <source>
        <strain evidence="8 9">JEL0888</strain>
    </source>
</reference>
<dbReference type="PANTHER" id="PTHR21026">
    <property type="entry name" value="39S RIBOSOMAL PROTEIN L32, MITOCHONDRIAL"/>
    <property type="match status" value="1"/>
</dbReference>
<dbReference type="InterPro" id="IPR002677">
    <property type="entry name" value="Ribosomal_bL32"/>
</dbReference>
<dbReference type="InterPro" id="IPR011332">
    <property type="entry name" value="Ribosomal_zn-bd"/>
</dbReference>
<keyword evidence="6" id="KW-0687">Ribonucleoprotein</keyword>
<dbReference type="InterPro" id="IPR051991">
    <property type="entry name" value="Mitoribosomal_protein_bL32"/>
</dbReference>
<keyword evidence="4" id="KW-0689">Ribosomal protein</keyword>
<dbReference type="SUPFAM" id="SSF57829">
    <property type="entry name" value="Zn-binding ribosomal proteins"/>
    <property type="match status" value="1"/>
</dbReference>
<gene>
    <name evidence="8" type="ORF">HK105_200580</name>
</gene>
<evidence type="ECO:0000256" key="7">
    <source>
        <dbReference type="ARBA" id="ARBA00039935"/>
    </source>
</evidence>
<keyword evidence="3" id="KW-0809">Transit peptide</keyword>
<name>A0ABR4NJL5_9FUNG</name>
<keyword evidence="9" id="KW-1185">Reference proteome</keyword>
<dbReference type="Pfam" id="PF01783">
    <property type="entry name" value="Ribosomal_L32p"/>
    <property type="match status" value="1"/>
</dbReference>
<dbReference type="NCBIfam" id="TIGR01031">
    <property type="entry name" value="rpmF_bact"/>
    <property type="match status" value="1"/>
</dbReference>
<sequence length="84" mass="9045">MLAIVQRAGVLGGLAGLLAPLSDVLGGLLLAAPKKRTTHRTKRLRLAAKWIKPLKNISKCPLCGSDKLLHHMCPNCLKTLKKAL</sequence>
<dbReference type="PANTHER" id="PTHR21026:SF2">
    <property type="entry name" value="LARGE RIBOSOMAL SUBUNIT PROTEIN BL32M"/>
    <property type="match status" value="1"/>
</dbReference>
<keyword evidence="5" id="KW-0496">Mitochondrion</keyword>
<organism evidence="8 9">
    <name type="scientific">Polyrhizophydium stewartii</name>
    <dbReference type="NCBI Taxonomy" id="2732419"/>
    <lineage>
        <taxon>Eukaryota</taxon>
        <taxon>Fungi</taxon>
        <taxon>Fungi incertae sedis</taxon>
        <taxon>Chytridiomycota</taxon>
        <taxon>Chytridiomycota incertae sedis</taxon>
        <taxon>Chytridiomycetes</taxon>
        <taxon>Rhizophydiales</taxon>
        <taxon>Rhizophydiales incertae sedis</taxon>
        <taxon>Polyrhizophydium</taxon>
    </lineage>
</organism>
<evidence type="ECO:0000313" key="9">
    <source>
        <dbReference type="Proteomes" id="UP001527925"/>
    </source>
</evidence>
<evidence type="ECO:0000256" key="1">
    <source>
        <dbReference type="ARBA" id="ARBA00004173"/>
    </source>
</evidence>
<evidence type="ECO:0000256" key="4">
    <source>
        <dbReference type="ARBA" id="ARBA00022980"/>
    </source>
</evidence>
<evidence type="ECO:0000256" key="5">
    <source>
        <dbReference type="ARBA" id="ARBA00023128"/>
    </source>
</evidence>
<dbReference type="EMBL" id="JADGIZ020000002">
    <property type="protein sequence ID" value="KAL2919666.1"/>
    <property type="molecule type" value="Genomic_DNA"/>
</dbReference>
<protein>
    <recommendedName>
        <fullName evidence="7">Large ribosomal subunit protein bL32m</fullName>
    </recommendedName>
</protein>
<evidence type="ECO:0000313" key="8">
    <source>
        <dbReference type="EMBL" id="KAL2919666.1"/>
    </source>
</evidence>
<evidence type="ECO:0000256" key="6">
    <source>
        <dbReference type="ARBA" id="ARBA00023274"/>
    </source>
</evidence>
<comment type="similarity">
    <text evidence="2">Belongs to the bacterial ribosomal protein bL32 family.</text>
</comment>
<comment type="caution">
    <text evidence="8">The sequence shown here is derived from an EMBL/GenBank/DDBJ whole genome shotgun (WGS) entry which is preliminary data.</text>
</comment>
<comment type="subcellular location">
    <subcellularLocation>
        <location evidence="1">Mitochondrion</location>
    </subcellularLocation>
</comment>
<dbReference type="Proteomes" id="UP001527925">
    <property type="component" value="Unassembled WGS sequence"/>
</dbReference>
<evidence type="ECO:0000256" key="2">
    <source>
        <dbReference type="ARBA" id="ARBA00008560"/>
    </source>
</evidence>